<dbReference type="GO" id="GO:0180022">
    <property type="term" value="C:RQC-trigger complex"/>
    <property type="evidence" value="ECO:0007669"/>
    <property type="project" value="InterPro"/>
</dbReference>
<reference evidence="4" key="1">
    <citation type="journal article" date="2020" name="Fungal Divers.">
        <title>Resolving the Mortierellaceae phylogeny through synthesis of multi-gene phylogenetics and phylogenomics.</title>
        <authorList>
            <person name="Vandepol N."/>
            <person name="Liber J."/>
            <person name="Desiro A."/>
            <person name="Na H."/>
            <person name="Kennedy M."/>
            <person name="Barry K."/>
            <person name="Grigoriev I.V."/>
            <person name="Miller A.N."/>
            <person name="O'Donnell K."/>
            <person name="Stajich J.E."/>
            <person name="Bonito G."/>
        </authorList>
    </citation>
    <scope>NUCLEOTIDE SEQUENCE</scope>
    <source>
        <strain evidence="4">KOD1015</strain>
    </source>
</reference>
<dbReference type="GO" id="GO:0005634">
    <property type="term" value="C:nucleus"/>
    <property type="evidence" value="ECO:0007669"/>
    <property type="project" value="InterPro"/>
</dbReference>
<feature type="compositionally biased region" description="Basic and acidic residues" evidence="2">
    <location>
        <begin position="338"/>
        <end position="359"/>
    </location>
</feature>
<proteinExistence type="predicted"/>
<organism evidence="4 5">
    <name type="scientific">Lunasporangiospora selenospora</name>
    <dbReference type="NCBI Taxonomy" id="979761"/>
    <lineage>
        <taxon>Eukaryota</taxon>
        <taxon>Fungi</taxon>
        <taxon>Fungi incertae sedis</taxon>
        <taxon>Mucoromycota</taxon>
        <taxon>Mortierellomycotina</taxon>
        <taxon>Mortierellomycetes</taxon>
        <taxon>Mortierellales</taxon>
        <taxon>Mortierellaceae</taxon>
        <taxon>Lunasporangiospora</taxon>
    </lineage>
</organism>
<comment type="caution">
    <text evidence="4">The sequence shown here is derived from an EMBL/GenBank/DDBJ whole genome shotgun (WGS) entry which is preliminary data.</text>
</comment>
<feature type="compositionally biased region" description="Low complexity" evidence="2">
    <location>
        <begin position="324"/>
        <end position="334"/>
    </location>
</feature>
<gene>
    <name evidence="4" type="ORF">BGW38_005135</name>
</gene>
<sequence>MSGNRGKKQAKRTEPQPLSELDKAIQAIDLASESINATKNRKPCYCLATKHKLNVFAPNCLNCGKIICALEGPGPCTFCGQPVVSIEQQQAMVLELKREKAALAKQRAMATAKRRVKPATIAQQTAGYASKLSGGLTTATGTAGGWTELGSNEDSMQMKGMTEEEELEEAKRVSLALAHKERLLEFDRTSARRSHVIDQATDFVMPGDRPNLWLTEEERQMQSEKAKQNLEKAAVAVSGYQRAKVMTIDVTNRRVVVEASSSSSRQQEEDEEDDAVAAPVSKIDLAKSTSISGGDRHGGRGGAFARNPLLRLGESPTFTLPVHKSASGGKAAKATQESVRKIRSEKPKVPKLQYDEDTHGSMMEDAQFSYSSASDSQAALASIVEPSCG</sequence>
<keyword evidence="5" id="KW-1185">Reference proteome</keyword>
<evidence type="ECO:0000256" key="2">
    <source>
        <dbReference type="SAM" id="MobiDB-lite"/>
    </source>
</evidence>
<feature type="domain" description="TRIP4/RQT4 C2HC5-type zinc finger" evidence="3">
    <location>
        <begin position="42"/>
        <end position="93"/>
    </location>
</feature>
<dbReference type="PANTHER" id="PTHR12963">
    <property type="entry name" value="THYROID RECEPTOR INTERACTING PROTEIN RELATED"/>
    <property type="match status" value="1"/>
</dbReference>
<dbReference type="GO" id="GO:0072344">
    <property type="term" value="P:rescue of stalled ribosome"/>
    <property type="evidence" value="ECO:0007669"/>
    <property type="project" value="InterPro"/>
</dbReference>
<dbReference type="OrthoDB" id="338816at2759"/>
<accession>A0A9P6KGK8</accession>
<dbReference type="GO" id="GO:0045893">
    <property type="term" value="P:positive regulation of DNA-templated transcription"/>
    <property type="evidence" value="ECO:0007669"/>
    <property type="project" value="TreeGrafter"/>
</dbReference>
<feature type="coiled-coil region" evidence="1">
    <location>
        <begin position="86"/>
        <end position="113"/>
    </location>
</feature>
<dbReference type="InterPro" id="IPR009349">
    <property type="entry name" value="TRIP4/RQT4_C2HC5_Znf"/>
</dbReference>
<protein>
    <recommendedName>
        <fullName evidence="3">TRIP4/RQT4 C2HC5-type zinc finger domain-containing protein</fullName>
    </recommendedName>
</protein>
<dbReference type="GO" id="GO:0008270">
    <property type="term" value="F:zinc ion binding"/>
    <property type="evidence" value="ECO:0007669"/>
    <property type="project" value="InterPro"/>
</dbReference>
<feature type="region of interest" description="Disordered" evidence="2">
    <location>
        <begin position="320"/>
        <end position="359"/>
    </location>
</feature>
<evidence type="ECO:0000313" key="5">
    <source>
        <dbReference type="Proteomes" id="UP000780801"/>
    </source>
</evidence>
<name>A0A9P6KGK8_9FUNG</name>
<dbReference type="PANTHER" id="PTHR12963:SF4">
    <property type="entry name" value="ACTIVATING SIGNAL COINTEGRATOR 1"/>
    <property type="match status" value="1"/>
</dbReference>
<keyword evidence="1" id="KW-0175">Coiled coil</keyword>
<dbReference type="Pfam" id="PF06221">
    <property type="entry name" value="zf-C2HC5"/>
    <property type="match status" value="1"/>
</dbReference>
<dbReference type="Proteomes" id="UP000780801">
    <property type="component" value="Unassembled WGS sequence"/>
</dbReference>
<dbReference type="AlphaFoldDB" id="A0A9P6KGK8"/>
<dbReference type="EMBL" id="JAABOA010000325">
    <property type="protein sequence ID" value="KAF9584799.1"/>
    <property type="molecule type" value="Genomic_DNA"/>
</dbReference>
<evidence type="ECO:0000313" key="4">
    <source>
        <dbReference type="EMBL" id="KAF9584799.1"/>
    </source>
</evidence>
<evidence type="ECO:0000259" key="3">
    <source>
        <dbReference type="Pfam" id="PF06221"/>
    </source>
</evidence>
<dbReference type="InterPro" id="IPR039128">
    <property type="entry name" value="TRIP4-like"/>
</dbReference>
<feature type="region of interest" description="Disordered" evidence="2">
    <location>
        <begin position="258"/>
        <end position="278"/>
    </location>
</feature>
<evidence type="ECO:0000256" key="1">
    <source>
        <dbReference type="SAM" id="Coils"/>
    </source>
</evidence>